<keyword evidence="2" id="KW-1185">Reference proteome</keyword>
<proteinExistence type="predicted"/>
<gene>
    <name evidence="1" type="ORF">M8818_003121</name>
</gene>
<accession>A0ACC3SFZ6</accession>
<evidence type="ECO:0000313" key="2">
    <source>
        <dbReference type="Proteomes" id="UP001320706"/>
    </source>
</evidence>
<reference evidence="1" key="1">
    <citation type="submission" date="2024-02" db="EMBL/GenBank/DDBJ databases">
        <title>Metagenome Assembled Genome of Zalaria obscura JY119.</title>
        <authorList>
            <person name="Vighnesh L."/>
            <person name="Jagadeeshwari U."/>
            <person name="Venkata Ramana C."/>
            <person name="Sasikala C."/>
        </authorList>
    </citation>
    <scope>NUCLEOTIDE SEQUENCE</scope>
    <source>
        <strain evidence="1">JY119</strain>
    </source>
</reference>
<organism evidence="1 2">
    <name type="scientific">Zalaria obscura</name>
    <dbReference type="NCBI Taxonomy" id="2024903"/>
    <lineage>
        <taxon>Eukaryota</taxon>
        <taxon>Fungi</taxon>
        <taxon>Dikarya</taxon>
        <taxon>Ascomycota</taxon>
        <taxon>Pezizomycotina</taxon>
        <taxon>Dothideomycetes</taxon>
        <taxon>Dothideomycetidae</taxon>
        <taxon>Dothideales</taxon>
        <taxon>Zalariaceae</taxon>
        <taxon>Zalaria</taxon>
    </lineage>
</organism>
<dbReference type="Proteomes" id="UP001320706">
    <property type="component" value="Unassembled WGS sequence"/>
</dbReference>
<sequence>MAETAALNPKQANALFDILTHHETYAEIEDFKDPATIHHYGPPFQDDKQTESPILQMLLSKFVLRLPGMRDVEKDFWKVRVESLIEDLSAAELSESYDKGVLGIRKTLATAVSALIEYPARGCLGAFPKVESAFAEREYDNKNPDDVLDAFNAFLQQLVYGDLFDTLYAKAAETDDLTKHPSLVQAAHEFVVVNLASFMHYTLVLSPEGPSLLRMVENVHKLLPYGIIRQTLRIGNVATMISGMMKIILAKMSLGSVTNWLGVSSGADEGMNLLQQIMSTVLGWDKSELKKRLDKLKKDPNAPSKKVQTALRDWTNASRQEHLETRNRSRDQSMSIVSTILSLSSASPDLTEAQHTKALEYLSLSLSIRDRDEIIRVLCKHNPDHLTQAIRDAVSAYEPMIRQVHQAADLSATVGDVEAFINDMIKMSKQGKSDGKKTSVSTQPPSVEDYVDLLHRHQGATHRFLHQVAKNGKEVTKWFQDYCHDAAKEFQVHESKEKEGKLLMDAVSELLAPLSDEDRKRVMAEIDAHNAYLDTLHASSAARVRDVIAKKGATAYGPGAYLARWQGLLDSTPITPDKPQGPVRKGGSRGVKEEARKDVDGEVKDVGVGEKAAEKVVADKTPAAPGVELTVRLLGKRFRELLVRKL</sequence>
<comment type="caution">
    <text evidence="1">The sequence shown here is derived from an EMBL/GenBank/DDBJ whole genome shotgun (WGS) entry which is preliminary data.</text>
</comment>
<protein>
    <submittedName>
        <fullName evidence="1">Uncharacterized protein</fullName>
    </submittedName>
</protein>
<dbReference type="EMBL" id="JAMKPW020000013">
    <property type="protein sequence ID" value="KAK8211468.1"/>
    <property type="molecule type" value="Genomic_DNA"/>
</dbReference>
<evidence type="ECO:0000313" key="1">
    <source>
        <dbReference type="EMBL" id="KAK8211468.1"/>
    </source>
</evidence>
<name>A0ACC3SFZ6_9PEZI</name>